<dbReference type="Proteomes" id="UP000315303">
    <property type="component" value="Unassembled WGS sequence"/>
</dbReference>
<dbReference type="InterPro" id="IPR001566">
    <property type="entry name" value="23S_rRNA_MeTrfase_RlmD"/>
</dbReference>
<evidence type="ECO:0000256" key="9">
    <source>
        <dbReference type="ARBA" id="ARBA00052756"/>
    </source>
</evidence>
<feature type="binding site" evidence="11">
    <location>
        <position position="169"/>
    </location>
    <ligand>
        <name>[4Fe-4S] cluster</name>
        <dbReference type="ChEBI" id="CHEBI:49883"/>
    </ligand>
</feature>
<feature type="binding site" evidence="11 12">
    <location>
        <position position="318"/>
    </location>
    <ligand>
        <name>S-adenosyl-L-methionine</name>
        <dbReference type="ChEBI" id="CHEBI:59789"/>
    </ligand>
</feature>
<dbReference type="PROSITE" id="PS50926">
    <property type="entry name" value="TRAM"/>
    <property type="match status" value="1"/>
</dbReference>
<evidence type="ECO:0000259" key="14">
    <source>
        <dbReference type="PROSITE" id="PS50926"/>
    </source>
</evidence>
<gene>
    <name evidence="11 15" type="primary">rlmD</name>
    <name evidence="15" type="ORF">EPA86_06260</name>
</gene>
<keyword evidence="3 11" id="KW-0489">Methyltransferase</keyword>
<evidence type="ECO:0000256" key="5">
    <source>
        <dbReference type="ARBA" id="ARBA00022691"/>
    </source>
</evidence>
<dbReference type="NCBIfam" id="TIGR00479">
    <property type="entry name" value="rumA"/>
    <property type="match status" value="1"/>
</dbReference>
<feature type="binding site" evidence="11 12">
    <location>
        <position position="289"/>
    </location>
    <ligand>
        <name>S-adenosyl-L-methionine</name>
        <dbReference type="ChEBI" id="CHEBI:59789"/>
    </ligand>
</feature>
<dbReference type="SUPFAM" id="SSF53335">
    <property type="entry name" value="S-adenosyl-L-methionine-dependent methyltransferases"/>
    <property type="match status" value="1"/>
</dbReference>
<comment type="catalytic activity">
    <reaction evidence="9 11">
        <text>uridine(1939) in 23S rRNA + S-adenosyl-L-methionine = 5-methyluridine(1939) in 23S rRNA + S-adenosyl-L-homocysteine + H(+)</text>
        <dbReference type="Rhea" id="RHEA:42908"/>
        <dbReference type="Rhea" id="RHEA-COMP:10278"/>
        <dbReference type="Rhea" id="RHEA-COMP:10279"/>
        <dbReference type="ChEBI" id="CHEBI:15378"/>
        <dbReference type="ChEBI" id="CHEBI:57856"/>
        <dbReference type="ChEBI" id="CHEBI:59789"/>
        <dbReference type="ChEBI" id="CHEBI:65315"/>
        <dbReference type="ChEBI" id="CHEBI:74447"/>
        <dbReference type="EC" id="2.1.1.190"/>
    </reaction>
</comment>
<feature type="domain" description="TRAM" evidence="14">
    <location>
        <begin position="11"/>
        <end position="69"/>
    </location>
</feature>
<protein>
    <recommendedName>
        <fullName evidence="11">23S rRNA (uracil(1939)-C(5))-methyltransferase RlmD</fullName>
        <ecNumber evidence="11">2.1.1.190</ecNumber>
    </recommendedName>
    <alternativeName>
        <fullName evidence="11">23S rRNA(m5U1939)-methyltransferase</fullName>
    </alternativeName>
</protein>
<feature type="active site" description="Nucleophile" evidence="11 12">
    <location>
        <position position="420"/>
    </location>
</feature>
<evidence type="ECO:0000313" key="15">
    <source>
        <dbReference type="EMBL" id="TPH16573.1"/>
    </source>
</evidence>
<dbReference type="InterPro" id="IPR010280">
    <property type="entry name" value="U5_MeTrfase_fam"/>
</dbReference>
<name>A0A502L3E7_9GAMM</name>
<dbReference type="Gene3D" id="2.40.50.140">
    <property type="entry name" value="Nucleic acid-binding proteins"/>
    <property type="match status" value="1"/>
</dbReference>
<dbReference type="GO" id="GO:0003723">
    <property type="term" value="F:RNA binding"/>
    <property type="evidence" value="ECO:0007669"/>
    <property type="project" value="InterPro"/>
</dbReference>
<comment type="caution">
    <text evidence="15">The sequence shown here is derived from an EMBL/GenBank/DDBJ whole genome shotgun (WGS) entry which is preliminary data.</text>
</comment>
<evidence type="ECO:0000256" key="4">
    <source>
        <dbReference type="ARBA" id="ARBA00022679"/>
    </source>
</evidence>
<evidence type="ECO:0000256" key="13">
    <source>
        <dbReference type="PROSITE-ProRule" id="PRU10015"/>
    </source>
</evidence>
<proteinExistence type="inferred from homology"/>
<keyword evidence="5 11" id="KW-0949">S-adenosyl-L-methionine</keyword>
<accession>A0A502L3E7</accession>
<dbReference type="NCBIfam" id="NF009639">
    <property type="entry name" value="PRK13168.1"/>
    <property type="match status" value="1"/>
</dbReference>
<dbReference type="HAMAP" id="MF_01010">
    <property type="entry name" value="23SrRNA_methyltr_RlmD"/>
    <property type="match status" value="1"/>
</dbReference>
<comment type="function">
    <text evidence="10 11">Catalyzes the formation of 5-methyl-uridine at position 1939 (m5U1939) in 23S rRNA.</text>
</comment>
<feature type="binding site" evidence="11">
    <location>
        <position position="366"/>
    </location>
    <ligand>
        <name>S-adenosyl-L-methionine</name>
        <dbReference type="ChEBI" id="CHEBI:59789"/>
    </ligand>
</feature>
<evidence type="ECO:0000256" key="8">
    <source>
        <dbReference type="ARBA" id="ARBA00023014"/>
    </source>
</evidence>
<feature type="binding site" evidence="11">
    <location>
        <position position="88"/>
    </location>
    <ligand>
        <name>[4Fe-4S] cluster</name>
        <dbReference type="ChEBI" id="CHEBI:49883"/>
    </ligand>
</feature>
<dbReference type="PANTHER" id="PTHR11061">
    <property type="entry name" value="RNA M5U METHYLTRANSFERASE"/>
    <property type="match status" value="1"/>
</dbReference>
<dbReference type="GO" id="GO:0070041">
    <property type="term" value="F:rRNA (uridine-C5-)-methyltransferase activity"/>
    <property type="evidence" value="ECO:0007669"/>
    <property type="project" value="UniProtKB-UniRule"/>
</dbReference>
<reference evidence="15 16" key="1">
    <citation type="submission" date="2019-01" db="EMBL/GenBank/DDBJ databases">
        <title>Litorilituus lipolytica sp. nov., isolated from intertidal sand of the Yellow Sea in China.</title>
        <authorList>
            <person name="Liu A."/>
        </authorList>
    </citation>
    <scope>NUCLEOTIDE SEQUENCE [LARGE SCALE GENOMIC DNA]</scope>
    <source>
        <strain evidence="15 16">RZ04</strain>
    </source>
</reference>
<dbReference type="GO" id="GO:0051539">
    <property type="term" value="F:4 iron, 4 sulfur cluster binding"/>
    <property type="evidence" value="ECO:0007669"/>
    <property type="project" value="UniProtKB-KW"/>
</dbReference>
<dbReference type="GO" id="GO:0070475">
    <property type="term" value="P:rRNA base methylation"/>
    <property type="evidence" value="ECO:0007669"/>
    <property type="project" value="TreeGrafter"/>
</dbReference>
<dbReference type="PROSITE" id="PS01230">
    <property type="entry name" value="TRMA_1"/>
    <property type="match status" value="1"/>
</dbReference>
<comment type="similarity">
    <text evidence="11">Belongs to the class I-like SAM-binding methyltransferase superfamily. RNA M5U methyltransferase family. RlmD subfamily.</text>
</comment>
<dbReference type="FunFam" id="2.40.50.140:FF:000097">
    <property type="entry name" value="23S rRNA (uracil(1939)-C(5))-methyltransferase RlmD"/>
    <property type="match status" value="1"/>
</dbReference>
<dbReference type="CDD" id="cd02440">
    <property type="entry name" value="AdoMet_MTases"/>
    <property type="match status" value="1"/>
</dbReference>
<dbReference type="Gene3D" id="2.40.50.1070">
    <property type="match status" value="1"/>
</dbReference>
<dbReference type="OrthoDB" id="9804590at2"/>
<keyword evidence="7 11" id="KW-0408">Iron</keyword>
<dbReference type="PANTHER" id="PTHR11061:SF49">
    <property type="entry name" value="23S RRNA (URACIL(1939)-C(5))-METHYLTRANSFERASE RLMD"/>
    <property type="match status" value="1"/>
</dbReference>
<dbReference type="InterPro" id="IPR029063">
    <property type="entry name" value="SAM-dependent_MTases_sf"/>
</dbReference>
<dbReference type="PROSITE" id="PS51687">
    <property type="entry name" value="SAM_MT_RNA_M5U"/>
    <property type="match status" value="1"/>
</dbReference>
<organism evidence="15 16">
    <name type="scientific">Litorilituus lipolyticus</name>
    <dbReference type="NCBI Taxonomy" id="2491017"/>
    <lineage>
        <taxon>Bacteria</taxon>
        <taxon>Pseudomonadati</taxon>
        <taxon>Pseudomonadota</taxon>
        <taxon>Gammaproteobacteria</taxon>
        <taxon>Alteromonadales</taxon>
        <taxon>Colwelliaceae</taxon>
        <taxon>Litorilituus</taxon>
    </lineage>
</organism>
<evidence type="ECO:0000256" key="10">
    <source>
        <dbReference type="ARBA" id="ARBA00059995"/>
    </source>
</evidence>
<dbReference type="AlphaFoldDB" id="A0A502L3E7"/>
<dbReference type="InterPro" id="IPR030390">
    <property type="entry name" value="MeTrfase_TrmA_AS"/>
</dbReference>
<evidence type="ECO:0000256" key="1">
    <source>
        <dbReference type="ARBA" id="ARBA00022485"/>
    </source>
</evidence>
<dbReference type="InterPro" id="IPR012340">
    <property type="entry name" value="NA-bd_OB-fold"/>
</dbReference>
<dbReference type="EMBL" id="SAWY01000011">
    <property type="protein sequence ID" value="TPH16573.1"/>
    <property type="molecule type" value="Genomic_DNA"/>
</dbReference>
<keyword evidence="8 11" id="KW-0411">Iron-sulfur</keyword>
<feature type="binding site" evidence="11">
    <location>
        <position position="323"/>
    </location>
    <ligand>
        <name>S-adenosyl-L-methionine</name>
        <dbReference type="ChEBI" id="CHEBI:59789"/>
    </ligand>
</feature>
<dbReference type="GO" id="GO:0005506">
    <property type="term" value="F:iron ion binding"/>
    <property type="evidence" value="ECO:0007669"/>
    <property type="project" value="UniProtKB-UniRule"/>
</dbReference>
<evidence type="ECO:0000256" key="6">
    <source>
        <dbReference type="ARBA" id="ARBA00022723"/>
    </source>
</evidence>
<dbReference type="SUPFAM" id="SSF50249">
    <property type="entry name" value="Nucleic acid-binding proteins"/>
    <property type="match status" value="1"/>
</dbReference>
<feature type="active site" evidence="13">
    <location>
        <position position="420"/>
    </location>
</feature>
<keyword evidence="2 11" id="KW-0698">rRNA processing</keyword>
<keyword evidence="4 11" id="KW-0808">Transferase</keyword>
<sequence length="463" mass="51839">MANFFKASKKNKAAGQILTLTIERLDLNGCGVARYNKKPLFVAEALAGELVEVRLIEQKNKFAKAKLLKVITPSPARKQVKCQHFSVCGGCDIQPLSYEQQLSFKQAKVAELFARQDFKETLPWQPTIKGSPWHYRRKARIGVQFNKHGQPIVGFREKASSHLTAIKNCPVLVEPLAPIFVELKSLIEKLSVKQAIGHVDVIWAAVSQCGIPQGIVNIRQLKVMNEHDVALWQQFGDKFNYALFVDNGIQTVAIDEYLTASSEPSDNMPFSYPLANKVNIAFGIKDFIQINHEVNTQMIAQAIDWLELKQSDNVLDLFCGLGNFSLAIAKHVANVVGVEGVQSMVDKALKNAKRNGIENCQFYQANINESWQAQPWFNEYTNTNEHQFNKVLLDPARAGAEEAMPYIAMVKPSSILYVSCDPATLARDSEILVGHGYKLNKISIIDMFSQTKHVESMVLFTRA</sequence>
<feature type="binding site" evidence="11 12">
    <location>
        <position position="339"/>
    </location>
    <ligand>
        <name>S-adenosyl-L-methionine</name>
        <dbReference type="ChEBI" id="CHEBI:59789"/>
    </ligand>
</feature>
<keyword evidence="6 11" id="KW-0479">Metal-binding</keyword>
<dbReference type="Pfam" id="PF05958">
    <property type="entry name" value="tRNA_U5-meth_tr"/>
    <property type="match status" value="1"/>
</dbReference>
<evidence type="ECO:0000256" key="12">
    <source>
        <dbReference type="PROSITE-ProRule" id="PRU01024"/>
    </source>
</evidence>
<feature type="binding site" evidence="11">
    <location>
        <position position="91"/>
    </location>
    <ligand>
        <name>[4Fe-4S] cluster</name>
        <dbReference type="ChEBI" id="CHEBI:49883"/>
    </ligand>
</feature>
<dbReference type="Gene3D" id="3.40.50.150">
    <property type="entry name" value="Vaccinia Virus protein VP39"/>
    <property type="match status" value="1"/>
</dbReference>
<dbReference type="RefSeq" id="WP_140602571.1">
    <property type="nucleotide sequence ID" value="NZ_SAWY01000011.1"/>
</dbReference>
<evidence type="ECO:0000256" key="3">
    <source>
        <dbReference type="ARBA" id="ARBA00022603"/>
    </source>
</evidence>
<evidence type="ECO:0000256" key="7">
    <source>
        <dbReference type="ARBA" id="ARBA00023004"/>
    </source>
</evidence>
<dbReference type="Pfam" id="PF01938">
    <property type="entry name" value="TRAM"/>
    <property type="match status" value="1"/>
</dbReference>
<evidence type="ECO:0000256" key="11">
    <source>
        <dbReference type="HAMAP-Rule" id="MF_01010"/>
    </source>
</evidence>
<dbReference type="FunFam" id="3.40.50.150:FF:000009">
    <property type="entry name" value="23S rRNA (Uracil(1939)-C(5))-methyltransferase RlmD"/>
    <property type="match status" value="1"/>
</dbReference>
<evidence type="ECO:0000313" key="16">
    <source>
        <dbReference type="Proteomes" id="UP000315303"/>
    </source>
</evidence>
<feature type="binding site" evidence="11">
    <location>
        <position position="82"/>
    </location>
    <ligand>
        <name>[4Fe-4S] cluster</name>
        <dbReference type="ChEBI" id="CHEBI:49883"/>
    </ligand>
</feature>
<feature type="binding site" evidence="11 12">
    <location>
        <position position="394"/>
    </location>
    <ligand>
        <name>S-adenosyl-L-methionine</name>
        <dbReference type="ChEBI" id="CHEBI:59789"/>
    </ligand>
</feature>
<keyword evidence="16" id="KW-1185">Reference proteome</keyword>
<keyword evidence="1 11" id="KW-0004">4Fe-4S</keyword>
<evidence type="ECO:0000256" key="2">
    <source>
        <dbReference type="ARBA" id="ARBA00022552"/>
    </source>
</evidence>
<dbReference type="EC" id="2.1.1.190" evidence="11"/>
<dbReference type="InterPro" id="IPR002792">
    <property type="entry name" value="TRAM_dom"/>
</dbReference>